<evidence type="ECO:0000313" key="1">
    <source>
        <dbReference type="EMBL" id="MCI98112.1"/>
    </source>
</evidence>
<reference evidence="1 2" key="1">
    <citation type="journal article" date="2018" name="Front. Plant Sci.">
        <title>Red Clover (Trifolium pratense) and Zigzag Clover (T. medium) - A Picture of Genomic Similarities and Differences.</title>
        <authorList>
            <person name="Dluhosova J."/>
            <person name="Istvanek J."/>
            <person name="Nedelnik J."/>
            <person name="Repkova J."/>
        </authorList>
    </citation>
    <scope>NUCLEOTIDE SEQUENCE [LARGE SCALE GENOMIC DNA]</scope>
    <source>
        <strain evidence="2">cv. 10/8</strain>
        <tissue evidence="1">Leaf</tissue>
    </source>
</reference>
<keyword evidence="2" id="KW-1185">Reference proteome</keyword>
<dbReference type="Proteomes" id="UP000265520">
    <property type="component" value="Unassembled WGS sequence"/>
</dbReference>
<proteinExistence type="predicted"/>
<accession>A0A392WFC8</accession>
<organism evidence="1 2">
    <name type="scientific">Trifolium medium</name>
    <dbReference type="NCBI Taxonomy" id="97028"/>
    <lineage>
        <taxon>Eukaryota</taxon>
        <taxon>Viridiplantae</taxon>
        <taxon>Streptophyta</taxon>
        <taxon>Embryophyta</taxon>
        <taxon>Tracheophyta</taxon>
        <taxon>Spermatophyta</taxon>
        <taxon>Magnoliopsida</taxon>
        <taxon>eudicotyledons</taxon>
        <taxon>Gunneridae</taxon>
        <taxon>Pentapetalae</taxon>
        <taxon>rosids</taxon>
        <taxon>fabids</taxon>
        <taxon>Fabales</taxon>
        <taxon>Fabaceae</taxon>
        <taxon>Papilionoideae</taxon>
        <taxon>50 kb inversion clade</taxon>
        <taxon>NPAAA clade</taxon>
        <taxon>Hologalegina</taxon>
        <taxon>IRL clade</taxon>
        <taxon>Trifolieae</taxon>
        <taxon>Trifolium</taxon>
    </lineage>
</organism>
<dbReference type="AlphaFoldDB" id="A0A392WFC8"/>
<name>A0A392WFC8_9FABA</name>
<comment type="caution">
    <text evidence="1">The sequence shown here is derived from an EMBL/GenBank/DDBJ whole genome shotgun (WGS) entry which is preliminary data.</text>
</comment>
<protein>
    <submittedName>
        <fullName evidence="1">Uncharacterized protein</fullName>
    </submittedName>
</protein>
<dbReference type="EMBL" id="LXQA011464346">
    <property type="protein sequence ID" value="MCI98112.1"/>
    <property type="molecule type" value="Genomic_DNA"/>
</dbReference>
<evidence type="ECO:0000313" key="2">
    <source>
        <dbReference type="Proteomes" id="UP000265520"/>
    </source>
</evidence>
<feature type="non-terminal residue" evidence="1">
    <location>
        <position position="21"/>
    </location>
</feature>
<sequence>MRHRRWMEYLKDFDFDLKYHP</sequence>